<dbReference type="PANTHER" id="PTHR36840">
    <property type="entry name" value="BLL5714 PROTEIN"/>
    <property type="match status" value="1"/>
</dbReference>
<evidence type="ECO:0000313" key="4">
    <source>
        <dbReference type="Proteomes" id="UP000280698"/>
    </source>
</evidence>
<feature type="transmembrane region" description="Helical" evidence="2">
    <location>
        <begin position="89"/>
        <end position="107"/>
    </location>
</feature>
<feature type="transmembrane region" description="Helical" evidence="2">
    <location>
        <begin position="59"/>
        <end position="77"/>
    </location>
</feature>
<feature type="transmembrane region" description="Helical" evidence="2">
    <location>
        <begin position="240"/>
        <end position="259"/>
    </location>
</feature>
<sequence length="419" mass="44285">MGRDRTGWRPAWPGPPPPAPRERTVTPFEIFFDVVFVFALTRIMALIGREPTPVSMAQGLLLLVLLWFAWSSYAWLGNQTRADVGPVRAGFLVAMAALLVAALAMPAAWTSGPGLDGPLLVASAYVLLRAVHLVLYHWAGASVPGLRARIRFFAAVSVVGWVPLLLGALLSGTPHAVLWVVAFVIEIGGQRLSYAWRGAWPLRSASHFTERHGLVLIIALGESLSAAGVGAGAAVTAPPVLGMALVGLAASVCLWWLYFAHAAPMGARALAEAAGERRDRAAADAYSQTHLLLITGVVYLAVGIEQVLAHVTRAHHGDRAAEPNLNWPAAAALYGGAALYLAGRLLFRRFTGQPVRRDQVVVAVSAVLLLPLGRALPPAAALGVLTVLLLAGVLVERLGGVRAERPVGMRRGAGPAGRR</sequence>
<comment type="caution">
    <text evidence="3">The sequence shown here is derived from an EMBL/GenBank/DDBJ whole genome shotgun (WGS) entry which is preliminary data.</text>
</comment>
<feature type="transmembrane region" description="Helical" evidence="2">
    <location>
        <begin position="290"/>
        <end position="309"/>
    </location>
</feature>
<gene>
    <name evidence="3" type="ORF">EFE23_13020</name>
</gene>
<organism evidence="3 4">
    <name type="scientific">Micromonospora solifontis</name>
    <dbReference type="NCBI Taxonomy" id="2487138"/>
    <lineage>
        <taxon>Bacteria</taxon>
        <taxon>Bacillati</taxon>
        <taxon>Actinomycetota</taxon>
        <taxon>Actinomycetes</taxon>
        <taxon>Micromonosporales</taxon>
        <taxon>Micromonosporaceae</taxon>
        <taxon>Micromonospora</taxon>
    </lineage>
</organism>
<proteinExistence type="predicted"/>
<dbReference type="EMBL" id="RJLN01000030">
    <property type="protein sequence ID" value="RNL98742.1"/>
    <property type="molecule type" value="Genomic_DNA"/>
</dbReference>
<evidence type="ECO:0000256" key="1">
    <source>
        <dbReference type="SAM" id="MobiDB-lite"/>
    </source>
</evidence>
<keyword evidence="4" id="KW-1185">Reference proteome</keyword>
<evidence type="ECO:0000256" key="2">
    <source>
        <dbReference type="SAM" id="Phobius"/>
    </source>
</evidence>
<accession>A0ABX9WGS4</accession>
<name>A0ABX9WGS4_9ACTN</name>
<feature type="transmembrane region" description="Helical" evidence="2">
    <location>
        <begin position="382"/>
        <end position="401"/>
    </location>
</feature>
<dbReference type="InterPro" id="IPR010640">
    <property type="entry name" value="Low_temperature_requirement_A"/>
</dbReference>
<reference evidence="3 4" key="1">
    <citation type="submission" date="2018-11" db="EMBL/GenBank/DDBJ databases">
        <title>Micromonospora sp. PPF5-17, a new actinomycetes isolated from a hot spring soil.</title>
        <authorList>
            <person name="Thawai C."/>
        </authorList>
    </citation>
    <scope>NUCLEOTIDE SEQUENCE [LARGE SCALE GENOMIC DNA]</scope>
    <source>
        <strain evidence="3 4">PPF5-17</strain>
    </source>
</reference>
<keyword evidence="2" id="KW-0812">Transmembrane</keyword>
<protein>
    <submittedName>
        <fullName evidence="3">Low temperature requirement protein A</fullName>
    </submittedName>
</protein>
<feature type="transmembrane region" description="Helical" evidence="2">
    <location>
        <begin position="214"/>
        <end position="234"/>
    </location>
</feature>
<feature type="transmembrane region" description="Helical" evidence="2">
    <location>
        <begin position="150"/>
        <end position="170"/>
    </location>
</feature>
<keyword evidence="2" id="KW-0472">Membrane</keyword>
<keyword evidence="2" id="KW-1133">Transmembrane helix</keyword>
<dbReference type="PANTHER" id="PTHR36840:SF1">
    <property type="entry name" value="BLL5714 PROTEIN"/>
    <property type="match status" value="1"/>
</dbReference>
<dbReference type="Proteomes" id="UP000280698">
    <property type="component" value="Unassembled WGS sequence"/>
</dbReference>
<feature type="region of interest" description="Disordered" evidence="1">
    <location>
        <begin position="1"/>
        <end position="20"/>
    </location>
</feature>
<feature type="transmembrane region" description="Helical" evidence="2">
    <location>
        <begin position="119"/>
        <end position="138"/>
    </location>
</feature>
<feature type="transmembrane region" description="Helical" evidence="2">
    <location>
        <begin position="176"/>
        <end position="194"/>
    </location>
</feature>
<evidence type="ECO:0000313" key="3">
    <source>
        <dbReference type="EMBL" id="RNL98742.1"/>
    </source>
</evidence>
<dbReference type="Pfam" id="PF06772">
    <property type="entry name" value="LtrA"/>
    <property type="match status" value="1"/>
</dbReference>
<feature type="transmembrane region" description="Helical" evidence="2">
    <location>
        <begin position="359"/>
        <end position="376"/>
    </location>
</feature>
<feature type="transmembrane region" description="Helical" evidence="2">
    <location>
        <begin position="30"/>
        <end position="47"/>
    </location>
</feature>
<feature type="transmembrane region" description="Helical" evidence="2">
    <location>
        <begin position="329"/>
        <end position="347"/>
    </location>
</feature>